<dbReference type="PANTHER" id="PTHR46105">
    <property type="entry name" value="AGAP004733-PA"/>
    <property type="match status" value="1"/>
</dbReference>
<feature type="compositionally biased region" description="Polar residues" evidence="11">
    <location>
        <begin position="150"/>
        <end position="169"/>
    </location>
</feature>
<dbReference type="GO" id="GO:0008270">
    <property type="term" value="F:zinc ion binding"/>
    <property type="evidence" value="ECO:0007669"/>
    <property type="project" value="UniProtKB-KW"/>
</dbReference>
<evidence type="ECO:0000259" key="13">
    <source>
        <dbReference type="PROSITE" id="PS50157"/>
    </source>
</evidence>
<accession>A0AAY4C7A0</accession>
<dbReference type="SUPFAM" id="SSF57667">
    <property type="entry name" value="beta-beta-alpha zinc fingers"/>
    <property type="match status" value="1"/>
</dbReference>
<feature type="domain" description="C2H2-type" evidence="13">
    <location>
        <begin position="570"/>
        <end position="597"/>
    </location>
</feature>
<dbReference type="Gene3D" id="3.30.160.60">
    <property type="entry name" value="Classic Zinc Finger"/>
    <property type="match status" value="2"/>
</dbReference>
<dbReference type="FunFam" id="3.30.160.60:FF:000538">
    <property type="entry name" value="zinc finger protein 853"/>
    <property type="match status" value="1"/>
</dbReference>
<evidence type="ECO:0000256" key="10">
    <source>
        <dbReference type="PROSITE-ProRule" id="PRU00042"/>
    </source>
</evidence>
<keyword evidence="6" id="KW-0805">Transcription regulation</keyword>
<name>A0AAY4C7A0_9TELE</name>
<evidence type="ECO:0000256" key="3">
    <source>
        <dbReference type="ARBA" id="ARBA00022737"/>
    </source>
</evidence>
<comment type="subcellular location">
    <subcellularLocation>
        <location evidence="1">Nucleus</location>
    </subcellularLocation>
</comment>
<evidence type="ECO:0000313" key="14">
    <source>
        <dbReference type="Ensembl" id="ENSDCDP00010028943.1"/>
    </source>
</evidence>
<dbReference type="PROSITE" id="PS50097">
    <property type="entry name" value="BTB"/>
    <property type="match status" value="1"/>
</dbReference>
<keyword evidence="9" id="KW-0539">Nucleus</keyword>
<organism evidence="14 15">
    <name type="scientific">Denticeps clupeoides</name>
    <name type="common">denticle herring</name>
    <dbReference type="NCBI Taxonomy" id="299321"/>
    <lineage>
        <taxon>Eukaryota</taxon>
        <taxon>Metazoa</taxon>
        <taxon>Chordata</taxon>
        <taxon>Craniata</taxon>
        <taxon>Vertebrata</taxon>
        <taxon>Euteleostomi</taxon>
        <taxon>Actinopterygii</taxon>
        <taxon>Neopterygii</taxon>
        <taxon>Teleostei</taxon>
        <taxon>Clupei</taxon>
        <taxon>Clupeiformes</taxon>
        <taxon>Denticipitoidei</taxon>
        <taxon>Denticipitidae</taxon>
        <taxon>Denticeps</taxon>
    </lineage>
</organism>
<feature type="region of interest" description="Disordered" evidence="11">
    <location>
        <begin position="148"/>
        <end position="203"/>
    </location>
</feature>
<dbReference type="AlphaFoldDB" id="A0AAY4C7A0"/>
<dbReference type="GeneTree" id="ENSGT00940000160246"/>
<evidence type="ECO:0000256" key="9">
    <source>
        <dbReference type="ARBA" id="ARBA00023242"/>
    </source>
</evidence>
<keyword evidence="15" id="KW-1185">Reference proteome</keyword>
<gene>
    <name evidence="14" type="primary">ZBTB5</name>
</gene>
<feature type="region of interest" description="Disordered" evidence="11">
    <location>
        <begin position="253"/>
        <end position="282"/>
    </location>
</feature>
<keyword evidence="7" id="KW-0238">DNA-binding</keyword>
<reference evidence="14 15" key="1">
    <citation type="submission" date="2020-06" db="EMBL/GenBank/DDBJ databases">
        <authorList>
            <consortium name="Wellcome Sanger Institute Data Sharing"/>
        </authorList>
    </citation>
    <scope>NUCLEOTIDE SEQUENCE [LARGE SCALE GENOMIC DNA]</scope>
</reference>
<evidence type="ECO:0000256" key="5">
    <source>
        <dbReference type="ARBA" id="ARBA00022833"/>
    </source>
</evidence>
<evidence type="ECO:0000256" key="4">
    <source>
        <dbReference type="ARBA" id="ARBA00022771"/>
    </source>
</evidence>
<dbReference type="Ensembl" id="ENSDCDT00010035724.1">
    <property type="protein sequence ID" value="ENSDCDP00010028943.1"/>
    <property type="gene ID" value="ENSDCDG00010018252.1"/>
</dbReference>
<sequence length="631" mass="68494">MEFPGHYERVFQQLNRQRVHGRLCDCMVVVGSQHFRAHRCVLAASSSHFHALLSVADSDEVDEVIVGRDGGMSLIQLDSEVVTAEAFSALLNMMYTSRLDLGNSNITDLLLAASYLHLNAVIKGCKQYLSCGTHISSHIDEKVNLRGDAGQSNVPIHVQSQPQATSTDTLGGRDQPSSSSRRPHKRKSSLSPALVQDDERFQSPKQRLIMVHGGQNEKSIEMLSWKGEAGVGNEKVTSPDSLPPALIVGQPMESTKPEEQNFESAASPQMPSQSHKAHEGPVQISQGDGFVLKVEEEDDDRTMEVKNEDVPSPLKTFEETETAVSSLIEVSRNLQGGLVSEDDEAGFSPGTCDDEMLETQASTEQAVDGLLHKTADQKADETSRVDQGLEKQNLVPDCDEVPKCTDVIDAFGQDNRSNEPSGIVEANTAVQRTETISIPSPSTRVGSTFFLQLAQESLGGILQAVGHNLDAQKPSVTLQSPAFLPASRQPTGSARQGLVAYRRIAPKATPQESDNGKATHLQDPSSTSSSEETAVPVAPQLTVASDDVIAKCKKAVSEYNVLVVQGARRYACRICCKTFLTLTDCKKHIRVHTGERPYACPNCGKRFSQSSHLNKHSRTNCLRSKGLCSSV</sequence>
<dbReference type="Proteomes" id="UP000694580">
    <property type="component" value="Chromosome 18"/>
</dbReference>
<reference evidence="14" key="3">
    <citation type="submission" date="2025-09" db="UniProtKB">
        <authorList>
            <consortium name="Ensembl"/>
        </authorList>
    </citation>
    <scope>IDENTIFICATION</scope>
</reference>
<evidence type="ECO:0000256" key="6">
    <source>
        <dbReference type="ARBA" id="ARBA00023015"/>
    </source>
</evidence>
<dbReference type="Gene3D" id="3.30.710.10">
    <property type="entry name" value="Potassium Channel Kv1.1, Chain A"/>
    <property type="match status" value="1"/>
</dbReference>
<reference evidence="14" key="2">
    <citation type="submission" date="2025-08" db="UniProtKB">
        <authorList>
            <consortium name="Ensembl"/>
        </authorList>
    </citation>
    <scope>IDENTIFICATION</scope>
</reference>
<dbReference type="InterPro" id="IPR000210">
    <property type="entry name" value="BTB/POZ_dom"/>
</dbReference>
<evidence type="ECO:0008006" key="16">
    <source>
        <dbReference type="Google" id="ProtNLM"/>
    </source>
</evidence>
<dbReference type="InterPro" id="IPR036236">
    <property type="entry name" value="Znf_C2H2_sf"/>
</dbReference>
<keyword evidence="3" id="KW-0677">Repeat</keyword>
<dbReference type="InterPro" id="IPR011333">
    <property type="entry name" value="SKP1/BTB/POZ_sf"/>
</dbReference>
<dbReference type="PANTHER" id="PTHR46105:SF5">
    <property type="entry name" value="ZINC FINGER AND BTB DOMAIN-CONTAINING PROTEIN 44 ISOFORM X1"/>
    <property type="match status" value="1"/>
</dbReference>
<dbReference type="SMART" id="SM00355">
    <property type="entry name" value="ZnF_C2H2"/>
    <property type="match status" value="2"/>
</dbReference>
<feature type="domain" description="BTB" evidence="12">
    <location>
        <begin position="24"/>
        <end position="103"/>
    </location>
</feature>
<keyword evidence="8" id="KW-0804">Transcription</keyword>
<dbReference type="InterPro" id="IPR013087">
    <property type="entry name" value="Znf_C2H2_type"/>
</dbReference>
<feature type="region of interest" description="Disordered" evidence="11">
    <location>
        <begin position="507"/>
        <end position="537"/>
    </location>
</feature>
<evidence type="ECO:0000259" key="12">
    <source>
        <dbReference type="PROSITE" id="PS50097"/>
    </source>
</evidence>
<dbReference type="SMART" id="SM00225">
    <property type="entry name" value="BTB"/>
    <property type="match status" value="1"/>
</dbReference>
<evidence type="ECO:0000256" key="11">
    <source>
        <dbReference type="SAM" id="MobiDB-lite"/>
    </source>
</evidence>
<dbReference type="Pfam" id="PF00096">
    <property type="entry name" value="zf-C2H2"/>
    <property type="match status" value="1"/>
</dbReference>
<dbReference type="GO" id="GO:0000981">
    <property type="term" value="F:DNA-binding transcription factor activity, RNA polymerase II-specific"/>
    <property type="evidence" value="ECO:0007669"/>
    <property type="project" value="TreeGrafter"/>
</dbReference>
<feature type="domain" description="C2H2-type" evidence="13">
    <location>
        <begin position="598"/>
        <end position="620"/>
    </location>
</feature>
<proteinExistence type="predicted"/>
<dbReference type="InterPro" id="IPR050457">
    <property type="entry name" value="ZnFinger_BTB_dom_contain"/>
</dbReference>
<evidence type="ECO:0000313" key="15">
    <source>
        <dbReference type="Proteomes" id="UP000694580"/>
    </source>
</evidence>
<feature type="compositionally biased region" description="Polar residues" evidence="11">
    <location>
        <begin position="522"/>
        <end position="532"/>
    </location>
</feature>
<feature type="compositionally biased region" description="Polar residues" evidence="11">
    <location>
        <begin position="262"/>
        <end position="274"/>
    </location>
</feature>
<dbReference type="GO" id="GO:0000978">
    <property type="term" value="F:RNA polymerase II cis-regulatory region sequence-specific DNA binding"/>
    <property type="evidence" value="ECO:0007669"/>
    <property type="project" value="TreeGrafter"/>
</dbReference>
<keyword evidence="4 10" id="KW-0863">Zinc-finger</keyword>
<dbReference type="Pfam" id="PF00651">
    <property type="entry name" value="BTB"/>
    <property type="match status" value="1"/>
</dbReference>
<evidence type="ECO:0000256" key="2">
    <source>
        <dbReference type="ARBA" id="ARBA00022723"/>
    </source>
</evidence>
<evidence type="ECO:0000256" key="1">
    <source>
        <dbReference type="ARBA" id="ARBA00004123"/>
    </source>
</evidence>
<dbReference type="SUPFAM" id="SSF54695">
    <property type="entry name" value="POZ domain"/>
    <property type="match status" value="1"/>
</dbReference>
<protein>
    <recommendedName>
        <fullName evidence="16">Zinc finger and BTB domain-containing protein 5</fullName>
    </recommendedName>
</protein>
<keyword evidence="2" id="KW-0479">Metal-binding</keyword>
<evidence type="ECO:0000256" key="8">
    <source>
        <dbReference type="ARBA" id="ARBA00023163"/>
    </source>
</evidence>
<evidence type="ECO:0000256" key="7">
    <source>
        <dbReference type="ARBA" id="ARBA00023125"/>
    </source>
</evidence>
<dbReference type="PROSITE" id="PS50157">
    <property type="entry name" value="ZINC_FINGER_C2H2_2"/>
    <property type="match status" value="2"/>
</dbReference>
<dbReference type="GO" id="GO:0005634">
    <property type="term" value="C:nucleus"/>
    <property type="evidence" value="ECO:0007669"/>
    <property type="project" value="UniProtKB-SubCell"/>
</dbReference>
<keyword evidence="5" id="KW-0862">Zinc</keyword>
<dbReference type="PROSITE" id="PS00028">
    <property type="entry name" value="ZINC_FINGER_C2H2_1"/>
    <property type="match status" value="1"/>
</dbReference>